<keyword evidence="2" id="KW-0802">TPR repeat</keyword>
<name>A0ABR2K310_9EUKA</name>
<proteinExistence type="inferred from homology"/>
<dbReference type="PANTHER" id="PTHR11102:SF160">
    <property type="entry name" value="ERAD-ASSOCIATED E3 UBIQUITIN-PROTEIN LIGASE COMPONENT HRD3"/>
    <property type="match status" value="1"/>
</dbReference>
<dbReference type="SMART" id="SM00671">
    <property type="entry name" value="SEL1"/>
    <property type="match status" value="13"/>
</dbReference>
<comment type="similarity">
    <text evidence="1">Belongs to the sel-1 family.</text>
</comment>
<evidence type="ECO:0000256" key="3">
    <source>
        <dbReference type="SAM" id="MobiDB-lite"/>
    </source>
</evidence>
<dbReference type="PROSITE" id="PS50011">
    <property type="entry name" value="PROTEIN_KINASE_DOM"/>
    <property type="match status" value="1"/>
</dbReference>
<feature type="compositionally biased region" description="Basic and acidic residues" evidence="3">
    <location>
        <begin position="672"/>
        <end position="688"/>
    </location>
</feature>
<dbReference type="InterPro" id="IPR008271">
    <property type="entry name" value="Ser/Thr_kinase_AS"/>
</dbReference>
<comment type="caution">
    <text evidence="5">The sequence shown here is derived from an EMBL/GenBank/DDBJ whole genome shotgun (WGS) entry which is preliminary data.</text>
</comment>
<feature type="repeat" description="TPR" evidence="2">
    <location>
        <begin position="508"/>
        <end position="541"/>
    </location>
</feature>
<dbReference type="SUPFAM" id="SSF56112">
    <property type="entry name" value="Protein kinase-like (PK-like)"/>
    <property type="match status" value="1"/>
</dbReference>
<dbReference type="Pfam" id="PF13181">
    <property type="entry name" value="TPR_8"/>
    <property type="match status" value="2"/>
</dbReference>
<dbReference type="InterPro" id="IPR050767">
    <property type="entry name" value="Sel1_AlgK"/>
</dbReference>
<dbReference type="InterPro" id="IPR000719">
    <property type="entry name" value="Prot_kinase_dom"/>
</dbReference>
<dbReference type="Gene3D" id="1.25.40.10">
    <property type="entry name" value="Tetratricopeptide repeat domain"/>
    <property type="match status" value="4"/>
</dbReference>
<feature type="compositionally biased region" description="Acidic residues" evidence="3">
    <location>
        <begin position="639"/>
        <end position="671"/>
    </location>
</feature>
<evidence type="ECO:0000259" key="4">
    <source>
        <dbReference type="PROSITE" id="PS50011"/>
    </source>
</evidence>
<feature type="compositionally biased region" description="Basic and acidic residues" evidence="3">
    <location>
        <begin position="622"/>
        <end position="638"/>
    </location>
</feature>
<dbReference type="EMBL" id="JAPFFF010000007">
    <property type="protein sequence ID" value="KAK8885510.1"/>
    <property type="molecule type" value="Genomic_DNA"/>
</dbReference>
<organism evidence="5 6">
    <name type="scientific">Tritrichomonas musculus</name>
    <dbReference type="NCBI Taxonomy" id="1915356"/>
    <lineage>
        <taxon>Eukaryota</taxon>
        <taxon>Metamonada</taxon>
        <taxon>Parabasalia</taxon>
        <taxon>Tritrichomonadida</taxon>
        <taxon>Tritrichomonadidae</taxon>
        <taxon>Tritrichomonas</taxon>
    </lineage>
</organism>
<sequence length="1336" mass="154630">MPCIFTSDVKLILNQTYKPLIVVHLIPEKKLICLVSENVCCIFQLSKNISDLMFLSEMSKSTFFPIDKKDKDFLINKIKIKTHQFPDEDFVDEILDGAQNILSFFNQNNNNENDSSDSINDPFTLANFICISKDSTTIFYIYRHFFHRSPIFKKSFFHSDAFQNTFQEFSKNEFIYIKSIGCGASSKNSLYVHSKTGDFFSIKTFASNRPNSYQRELDTFKKVNHRCILKCYGYIKQERVGGQKNALVVDFMCNKSLRDYISKCQNENKLNLLSNTEKTKILLQIFFGLDHLHSLGIFHRDIKIDNILINENGDAVLSDFDLSRLYEGFKSYTTDVGSPLYMSPEQITNDKISFQTDLYSFALIIYQIATFKSPYEGLRYIQIIDQIEQGNAPHLPSSYGKICEIYKMCTSLNIEQRVGSFYIIRQMVERKLYFANTDENYINQKVVSKCKIRKGNRKDVQFIIDFAEEGSPTSQFYLGLIYLDGHMLGYNYDKAVELFEKAAEKGHAYAAYNLGVLFEKKGQIDKAIMYYKKSIHEKIPNALFSLSQIVQDHVEAFNYLVQASELNFPKALFALGIYYSHAKKINVIRSQSQKQISHYVASNGRSDDKQESENDQAGAKQSADDHFILMQEERKEDENKEDENKEDENKEDENKEDENKEDENKEDENKEDENKVAESKEDENKESENKEDENKEDESKEDENKESENKEDENKESENKEDENKVAESKESVSIELPNNEAFNIYDSESSSAQPADELFNEQPPKPGRPHQYTIPNRSNSEMYIRNLKPATKNNYKKAFECFVKAANLGYAKAQEKVGEYYMRGKGVGIDHHKAFEFFQKAADQGNEMAQYHLGICYKDGLGCKPSISAACRYFEESSKKGNSNAAYNLGLIYSTSGKKNESFPFLKYAAENGHAIAQYMVGILYEKGVGTEIDLKKAKEFLMMSAYNNNDQGQLCLGRFYKRHFPRDKKKMKIAFELFTKSANQGNNQAFFELALCYESKGDYQEMFKYLKKASNSNNPAAQFRLACFYFQGRFIEKNEKKAFELFNLSSFHGVPETFFYLGICYEFGKGTGKDLKKALNYYRKCAELQIKTSFDANIKLGNWYEYGKKEISIIKDDEIALKYYKNASQIFDAPSKTKIDFKNESLFYILHLDPQLIDNFIDQIEIENDPFISFPMLYLLIGEYLLSTKDDERCIKFLMKASSYKIIKSYYIIGELYEKGKFILNQNIEMSINFYKEAASFGMKEAIKKLENHHKNKKKSKICDQNLSEKCCINKIQENMIDPNSQHRVFQCMTCSILRPTYICCYCAMNCHADHDIIDNGKILHFQCECHGNH</sequence>
<dbReference type="SMART" id="SM00028">
    <property type="entry name" value="TPR"/>
    <property type="match status" value="4"/>
</dbReference>
<dbReference type="CDD" id="cd19671">
    <property type="entry name" value="UBR-box_UBR4_5_6_7"/>
    <property type="match status" value="1"/>
</dbReference>
<dbReference type="PROSITE" id="PS00108">
    <property type="entry name" value="PROTEIN_KINASE_ST"/>
    <property type="match status" value="1"/>
</dbReference>
<dbReference type="SUPFAM" id="SSF81901">
    <property type="entry name" value="HCP-like"/>
    <property type="match status" value="4"/>
</dbReference>
<gene>
    <name evidence="5" type="ORF">M9Y10_040959</name>
</gene>
<evidence type="ECO:0000313" key="5">
    <source>
        <dbReference type="EMBL" id="KAK8885510.1"/>
    </source>
</evidence>
<dbReference type="Pfam" id="PF00069">
    <property type="entry name" value="Pkinase"/>
    <property type="match status" value="1"/>
</dbReference>
<evidence type="ECO:0000256" key="2">
    <source>
        <dbReference type="PROSITE-ProRule" id="PRU00339"/>
    </source>
</evidence>
<dbReference type="SMART" id="SM00220">
    <property type="entry name" value="S_TKc"/>
    <property type="match status" value="1"/>
</dbReference>
<dbReference type="InterPro" id="IPR011990">
    <property type="entry name" value="TPR-like_helical_dom_sf"/>
</dbReference>
<protein>
    <recommendedName>
        <fullName evidence="4">Protein kinase domain-containing protein</fullName>
    </recommendedName>
</protein>
<dbReference type="PROSITE" id="PS50005">
    <property type="entry name" value="TPR"/>
    <property type="match status" value="1"/>
</dbReference>
<dbReference type="Gene3D" id="1.10.510.10">
    <property type="entry name" value="Transferase(Phosphotransferase) domain 1"/>
    <property type="match status" value="1"/>
</dbReference>
<dbReference type="InterPro" id="IPR019734">
    <property type="entry name" value="TPR_rpt"/>
</dbReference>
<dbReference type="InterPro" id="IPR006597">
    <property type="entry name" value="Sel1-like"/>
</dbReference>
<feature type="compositionally biased region" description="Acidic residues" evidence="3">
    <location>
        <begin position="689"/>
        <end position="701"/>
    </location>
</feature>
<keyword evidence="6" id="KW-1185">Reference proteome</keyword>
<dbReference type="Pfam" id="PF08238">
    <property type="entry name" value="Sel1"/>
    <property type="match status" value="11"/>
</dbReference>
<reference evidence="5 6" key="1">
    <citation type="submission" date="2024-04" db="EMBL/GenBank/DDBJ databases">
        <title>Tritrichomonas musculus Genome.</title>
        <authorList>
            <person name="Alves-Ferreira E."/>
            <person name="Grigg M."/>
            <person name="Lorenzi H."/>
            <person name="Galac M."/>
        </authorList>
    </citation>
    <scope>NUCLEOTIDE SEQUENCE [LARGE SCALE GENOMIC DNA]</scope>
    <source>
        <strain evidence="5 6">EAF2021</strain>
    </source>
</reference>
<feature type="region of interest" description="Disordered" evidence="3">
    <location>
        <begin position="598"/>
        <end position="776"/>
    </location>
</feature>
<dbReference type="PANTHER" id="PTHR11102">
    <property type="entry name" value="SEL-1-LIKE PROTEIN"/>
    <property type="match status" value="1"/>
</dbReference>
<dbReference type="Proteomes" id="UP001470230">
    <property type="component" value="Unassembled WGS sequence"/>
</dbReference>
<evidence type="ECO:0000313" key="6">
    <source>
        <dbReference type="Proteomes" id="UP001470230"/>
    </source>
</evidence>
<evidence type="ECO:0000256" key="1">
    <source>
        <dbReference type="ARBA" id="ARBA00038101"/>
    </source>
</evidence>
<accession>A0ABR2K310</accession>
<feature type="compositionally biased region" description="Basic and acidic residues" evidence="3">
    <location>
        <begin position="702"/>
        <end position="733"/>
    </location>
</feature>
<feature type="domain" description="Protein kinase" evidence="4">
    <location>
        <begin position="174"/>
        <end position="434"/>
    </location>
</feature>
<dbReference type="InterPro" id="IPR011009">
    <property type="entry name" value="Kinase-like_dom_sf"/>
</dbReference>